<name>A0A6N3E5A4_9FIRM</name>
<proteinExistence type="predicted"/>
<reference evidence="1" key="1">
    <citation type="submission" date="2019-11" db="EMBL/GenBank/DDBJ databases">
        <authorList>
            <person name="Feng L."/>
        </authorList>
    </citation>
    <scope>NUCLEOTIDE SEQUENCE</scope>
    <source>
        <strain evidence="1">VrattiLFYP33</strain>
    </source>
</reference>
<organism evidence="1">
    <name type="scientific">Veillonella ratti</name>
    <dbReference type="NCBI Taxonomy" id="103892"/>
    <lineage>
        <taxon>Bacteria</taxon>
        <taxon>Bacillati</taxon>
        <taxon>Bacillota</taxon>
        <taxon>Negativicutes</taxon>
        <taxon>Veillonellales</taxon>
        <taxon>Veillonellaceae</taxon>
        <taxon>Veillonella</taxon>
    </lineage>
</organism>
<dbReference type="RefSeq" id="WP_021842523.1">
    <property type="nucleotide sequence ID" value="NZ_CACRUX010000066.1"/>
</dbReference>
<gene>
    <name evidence="1" type="ORF">VRLFYP33_01839</name>
</gene>
<dbReference type="AlphaFoldDB" id="A0A6N3E5A4"/>
<protein>
    <submittedName>
        <fullName evidence="1">Uncharacterized protein</fullName>
    </submittedName>
</protein>
<evidence type="ECO:0000313" key="1">
    <source>
        <dbReference type="EMBL" id="VYU36230.1"/>
    </source>
</evidence>
<sequence length="290" mass="32709">MKSEFIGVAMGEAQTIAISMAKTKKGIIIQDAIVEKRQDSLMNDCKHLVSKYSLEDKPIGITALGERQDKVMIIPPLSRLEINQMLHWSVPEFVTWPEDSYYFDFVAINLPNQVRSSGNDKLVYVVALKKEHINELATGVLKSGGNLKIIDYAPGPIAHRFVEKEGAVIGIIHEDILELTAWYNFVCICNHKIPLDSVDIMKELEDLEVDLFSYGISGISGFYLYGDIHGNLSDDDCEAAYEKYGKLTAIPFEETKEVAKMEKVMFEKSDPFLWDMATGLAYRGIQKMRN</sequence>
<dbReference type="EMBL" id="CACRUX010000066">
    <property type="protein sequence ID" value="VYU36230.1"/>
    <property type="molecule type" value="Genomic_DNA"/>
</dbReference>
<accession>A0A6N3E5A4</accession>